<evidence type="ECO:0000259" key="4">
    <source>
        <dbReference type="Pfam" id="PF01420"/>
    </source>
</evidence>
<organism evidence="5 6">
    <name type="scientific">Phaeovulum veldkampii DSM 11550</name>
    <dbReference type="NCBI Taxonomy" id="1185920"/>
    <lineage>
        <taxon>Bacteria</taxon>
        <taxon>Pseudomonadati</taxon>
        <taxon>Pseudomonadota</taxon>
        <taxon>Alphaproteobacteria</taxon>
        <taxon>Rhodobacterales</taxon>
        <taxon>Paracoccaceae</taxon>
        <taxon>Phaeovulum</taxon>
    </lineage>
</organism>
<accession>A0A2T4JFT9</accession>
<keyword evidence="3" id="KW-0238">DNA-binding</keyword>
<comment type="caution">
    <text evidence="5">The sequence shown here is derived from an EMBL/GenBank/DDBJ whole genome shotgun (WGS) entry which is preliminary data.</text>
</comment>
<dbReference type="AlphaFoldDB" id="A0A2T4JFT9"/>
<comment type="similarity">
    <text evidence="1">Belongs to the type-I restriction system S methylase family.</text>
</comment>
<gene>
    <name evidence="5" type="ORF">C5F46_12460</name>
</gene>
<dbReference type="PANTHER" id="PTHR30408">
    <property type="entry name" value="TYPE-1 RESTRICTION ENZYME ECOKI SPECIFICITY PROTEIN"/>
    <property type="match status" value="1"/>
</dbReference>
<sequence length="432" mass="47153">MSEARNEYAEFLSAVPDRWSKVKMREVGRIVSGGTPSRDAPSLWGGGIPWVTPGELTALPTKEIEKTAETISPAGLAGSGANLLPANSLLITSRATLGARAVNTVPMATNQGFKSVVPFDRRFTDYLFHLTEKIKPEMVRRASGSTFLEISGSEFGDIVLPLPQADEAAKIAEVLDTLDAAIRGTEAVVAKLRAMKQGLLHDLLTRGIDANGDLRPPQPEAPHLYHQTPLGWLPKEWEVRLLDDVAQRGSGHTPSKSVASYWNGGIKWVSLADSHRLDQVYIRETDKEISEAGLANSSAVKHPENTVILSRDAGIGKSAILGSEMAVSQHFMAWRCGAKLNHMFLYYVLQREKPRFEAIAMGSTIKTIGLSFFKKYAIALPPRAEQDRAAEILLEAEGNISRQEEELGKLKSLKSGLMDDLLTGRVPVTPLL</sequence>
<proteinExistence type="inferred from homology"/>
<reference evidence="5 6" key="1">
    <citation type="submission" date="2018-03" db="EMBL/GenBank/DDBJ databases">
        <title>Rhodobacter veldkampii.</title>
        <authorList>
            <person name="Meyer T.E."/>
            <person name="Miller S."/>
            <person name="Lodha T."/>
            <person name="Gandham S."/>
            <person name="Chintalapati S."/>
            <person name="Chintalapati V.R."/>
        </authorList>
    </citation>
    <scope>NUCLEOTIDE SEQUENCE [LARGE SCALE GENOMIC DNA]</scope>
    <source>
        <strain evidence="5 6">DSM 11550</strain>
    </source>
</reference>
<evidence type="ECO:0000256" key="3">
    <source>
        <dbReference type="ARBA" id="ARBA00023125"/>
    </source>
</evidence>
<dbReference type="Proteomes" id="UP000241899">
    <property type="component" value="Unassembled WGS sequence"/>
</dbReference>
<dbReference type="CDD" id="cd17273">
    <property type="entry name" value="RMtype1_S_EcoJA69PI-TRD1-CR1_like"/>
    <property type="match status" value="1"/>
</dbReference>
<evidence type="ECO:0000256" key="1">
    <source>
        <dbReference type="ARBA" id="ARBA00010923"/>
    </source>
</evidence>
<dbReference type="PANTHER" id="PTHR30408:SF12">
    <property type="entry name" value="TYPE I RESTRICTION ENZYME MJAVIII SPECIFICITY SUBUNIT"/>
    <property type="match status" value="1"/>
</dbReference>
<evidence type="ECO:0000313" key="6">
    <source>
        <dbReference type="Proteomes" id="UP000241899"/>
    </source>
</evidence>
<name>A0A2T4JFT9_9RHOB</name>
<keyword evidence="2" id="KW-0680">Restriction system</keyword>
<dbReference type="CDD" id="cd17248">
    <property type="entry name" value="RMtype1_S_AmiI-TRD2-CR2_like"/>
    <property type="match status" value="1"/>
</dbReference>
<dbReference type="SUPFAM" id="SSF116734">
    <property type="entry name" value="DNA methylase specificity domain"/>
    <property type="match status" value="2"/>
</dbReference>
<dbReference type="GO" id="GO:0009307">
    <property type="term" value="P:DNA restriction-modification system"/>
    <property type="evidence" value="ECO:0007669"/>
    <property type="project" value="UniProtKB-KW"/>
</dbReference>
<dbReference type="InterPro" id="IPR000055">
    <property type="entry name" value="Restrct_endonuc_typeI_TRD"/>
</dbReference>
<dbReference type="RefSeq" id="WP_107325676.1">
    <property type="nucleotide sequence ID" value="NZ_NHSP01000057.1"/>
</dbReference>
<dbReference type="InterPro" id="IPR044946">
    <property type="entry name" value="Restrct_endonuc_typeI_TRD_sf"/>
</dbReference>
<evidence type="ECO:0000313" key="5">
    <source>
        <dbReference type="EMBL" id="PTE16785.1"/>
    </source>
</evidence>
<dbReference type="InterPro" id="IPR052021">
    <property type="entry name" value="Type-I_RS_S_subunit"/>
</dbReference>
<feature type="domain" description="Type I restriction modification DNA specificity" evidence="4">
    <location>
        <begin position="16"/>
        <end position="183"/>
    </location>
</feature>
<feature type="domain" description="Type I restriction modification DNA specificity" evidence="4">
    <location>
        <begin position="234"/>
        <end position="395"/>
    </location>
</feature>
<keyword evidence="6" id="KW-1185">Reference proteome</keyword>
<protein>
    <recommendedName>
        <fullName evidence="4">Type I restriction modification DNA specificity domain-containing protein</fullName>
    </recommendedName>
</protein>
<evidence type="ECO:0000256" key="2">
    <source>
        <dbReference type="ARBA" id="ARBA00022747"/>
    </source>
</evidence>
<dbReference type="EMBL" id="PZKF01000032">
    <property type="protein sequence ID" value="PTE16785.1"/>
    <property type="molecule type" value="Genomic_DNA"/>
</dbReference>
<dbReference type="GO" id="GO:0003677">
    <property type="term" value="F:DNA binding"/>
    <property type="evidence" value="ECO:0007669"/>
    <property type="project" value="UniProtKB-KW"/>
</dbReference>
<dbReference type="OrthoDB" id="164285at2"/>
<dbReference type="Gene3D" id="3.90.220.20">
    <property type="entry name" value="DNA methylase specificity domains"/>
    <property type="match status" value="2"/>
</dbReference>
<dbReference type="Pfam" id="PF01420">
    <property type="entry name" value="Methylase_S"/>
    <property type="match status" value="2"/>
</dbReference>
<dbReference type="Gene3D" id="1.10.287.1120">
    <property type="entry name" value="Bipartite methylase S protein"/>
    <property type="match status" value="1"/>
</dbReference>